<dbReference type="Pfam" id="PF00651">
    <property type="entry name" value="BTB"/>
    <property type="match status" value="1"/>
</dbReference>
<protein>
    <recommendedName>
        <fullName evidence="2">Kelch-like protein diablo</fullName>
    </recommendedName>
</protein>
<keyword evidence="5" id="KW-0833">Ubl conjugation pathway</keyword>
<evidence type="ECO:0000256" key="3">
    <source>
        <dbReference type="ARBA" id="ARBA00022441"/>
    </source>
</evidence>
<evidence type="ECO:0000256" key="1">
    <source>
        <dbReference type="ARBA" id="ARBA00004906"/>
    </source>
</evidence>
<dbReference type="Proteomes" id="UP000708208">
    <property type="component" value="Unassembled WGS sequence"/>
</dbReference>
<dbReference type="SMART" id="SM00875">
    <property type="entry name" value="BACK"/>
    <property type="match status" value="1"/>
</dbReference>
<comment type="pathway">
    <text evidence="1">Protein modification; protein ubiquitination.</text>
</comment>
<gene>
    <name evidence="9" type="ORF">AFUS01_LOCUS32340</name>
</gene>
<organism evidence="9 10">
    <name type="scientific">Allacma fusca</name>
    <dbReference type="NCBI Taxonomy" id="39272"/>
    <lineage>
        <taxon>Eukaryota</taxon>
        <taxon>Metazoa</taxon>
        <taxon>Ecdysozoa</taxon>
        <taxon>Arthropoda</taxon>
        <taxon>Hexapoda</taxon>
        <taxon>Collembola</taxon>
        <taxon>Symphypleona</taxon>
        <taxon>Sminthuridae</taxon>
        <taxon>Allacma</taxon>
    </lineage>
</organism>
<dbReference type="Pfam" id="PF24981">
    <property type="entry name" value="Beta-prop_ATRN-LZTR1"/>
    <property type="match status" value="1"/>
</dbReference>
<dbReference type="EMBL" id="CAJVCH010525177">
    <property type="protein sequence ID" value="CAG7822048.1"/>
    <property type="molecule type" value="Genomic_DNA"/>
</dbReference>
<dbReference type="InterPro" id="IPR056737">
    <property type="entry name" value="Beta-prop_ATRN-MKLN-like"/>
</dbReference>
<comment type="function">
    <text evidence="7">Probable substrate-specific adapter of an E3 ubiquitin-protein ligase complex which mediates the ubiquitination and subsequent proteasomal degradation of target proteins. May have a role in synapse differentiation and growth.</text>
</comment>
<dbReference type="InterPro" id="IPR017096">
    <property type="entry name" value="BTB-kelch_protein"/>
</dbReference>
<dbReference type="PIRSF" id="PIRSF037037">
    <property type="entry name" value="Kelch-like_protein_gigaxonin"/>
    <property type="match status" value="1"/>
</dbReference>
<comment type="caution">
    <text evidence="9">The sequence shown here is derived from an EMBL/GenBank/DDBJ whole genome shotgun (WGS) entry which is preliminary data.</text>
</comment>
<dbReference type="InterPro" id="IPR006652">
    <property type="entry name" value="Kelch_1"/>
</dbReference>
<evidence type="ECO:0000313" key="10">
    <source>
        <dbReference type="Proteomes" id="UP000708208"/>
    </source>
</evidence>
<dbReference type="PANTHER" id="PTHR24412:SF420">
    <property type="entry name" value="KELCH-LIKE PROTEIN 11"/>
    <property type="match status" value="1"/>
</dbReference>
<evidence type="ECO:0000256" key="4">
    <source>
        <dbReference type="ARBA" id="ARBA00022737"/>
    </source>
</evidence>
<evidence type="ECO:0000256" key="2">
    <source>
        <dbReference type="ARBA" id="ARBA00013699"/>
    </source>
</evidence>
<dbReference type="PANTHER" id="PTHR24412">
    <property type="entry name" value="KELCH PROTEIN"/>
    <property type="match status" value="1"/>
</dbReference>
<dbReference type="InterPro" id="IPR000210">
    <property type="entry name" value="BTB/POZ_dom"/>
</dbReference>
<evidence type="ECO:0000256" key="6">
    <source>
        <dbReference type="ARBA" id="ARBA00023203"/>
    </source>
</evidence>
<dbReference type="AlphaFoldDB" id="A0A8J2KYF1"/>
<dbReference type="InterPro" id="IPR011705">
    <property type="entry name" value="BACK"/>
</dbReference>
<keyword evidence="3" id="KW-0880">Kelch repeat</keyword>
<feature type="domain" description="BTB" evidence="8">
    <location>
        <begin position="66"/>
        <end position="135"/>
    </location>
</feature>
<keyword evidence="10" id="KW-1185">Reference proteome</keyword>
<dbReference type="SMART" id="SM00612">
    <property type="entry name" value="Kelch"/>
    <property type="match status" value="5"/>
</dbReference>
<dbReference type="SMART" id="SM00225">
    <property type="entry name" value="BTB"/>
    <property type="match status" value="1"/>
</dbReference>
<reference evidence="9" key="1">
    <citation type="submission" date="2021-06" db="EMBL/GenBank/DDBJ databases">
        <authorList>
            <person name="Hodson N. C."/>
            <person name="Mongue J. A."/>
            <person name="Jaron S. K."/>
        </authorList>
    </citation>
    <scope>NUCLEOTIDE SEQUENCE</scope>
</reference>
<dbReference type="GO" id="GO:0003779">
    <property type="term" value="F:actin binding"/>
    <property type="evidence" value="ECO:0007669"/>
    <property type="project" value="UniProtKB-KW"/>
</dbReference>
<evidence type="ECO:0000259" key="8">
    <source>
        <dbReference type="PROSITE" id="PS50097"/>
    </source>
</evidence>
<dbReference type="OrthoDB" id="45365at2759"/>
<proteinExistence type="predicted"/>
<dbReference type="PROSITE" id="PS50097">
    <property type="entry name" value="BTB"/>
    <property type="match status" value="1"/>
</dbReference>
<evidence type="ECO:0000313" key="9">
    <source>
        <dbReference type="EMBL" id="CAG7822048.1"/>
    </source>
</evidence>
<accession>A0A8J2KYF1</accession>
<name>A0A8J2KYF1_9HEXA</name>
<evidence type="ECO:0000256" key="5">
    <source>
        <dbReference type="ARBA" id="ARBA00022786"/>
    </source>
</evidence>
<sequence>MSSRWSKNQYVGDCQTCLCRITHQRSRPISQSEEDYSPNTGELCDSQMSSQLLSMLKSMRDDESLCDVTLCIGKSSIKYPAHKVVLAAASPYFRKMFSCGLKETQDGEVQFHDIQPETLLAVINFIYTGKIQIDETIVDGLLDAADLIQLPSLRNLCLWWLATNLTPSSCLGVYVLALLRLHLDLAESAKDYAIEHFREVSEGEEFLHLSPEYVAVFLDSPYLGCDDNGQLLKALVEWTNFDENRRTYLKTFLSRISLLEIVPQVLIEVIQHPVVLSNPEAGKILQDTLQTVLSKKFDSDSELELPTEVSVPVRCFYQQDVLFAIGGESQGQSLSNVECFMMGYDGWKCSIPRPSFNSEYSEMEIIPTMKQCRYYPAIAYDQYSLYVLGGQDCGFPLDIVERYDILENRWETLAPLPISVHGCGATIVSCKLYLVGGRSSKHERRVWAYDRKSDSWYESVPMKSHRVHVAVSGFNGELYAVGGIGGANENDESYMSSVEKFDPMTNAWTTLAPMHEERAFHSVAVVDCFIYAMGGCNGKMWLRAVEKFDTMCGQWSKVCNMSVPRSSFGTTVSNGRIYCCGGYDGTNFLNTVEKYNPRTDRWHCAHSMQIERYGLALAAMSIPLRSHISTPDYS</sequence>
<keyword evidence="4" id="KW-0677">Repeat</keyword>
<dbReference type="Pfam" id="PF07707">
    <property type="entry name" value="BACK"/>
    <property type="match status" value="1"/>
</dbReference>
<evidence type="ECO:0000256" key="7">
    <source>
        <dbReference type="ARBA" id="ARBA00043912"/>
    </source>
</evidence>
<keyword evidence="6" id="KW-0009">Actin-binding</keyword>